<feature type="compositionally biased region" description="Polar residues" evidence="2">
    <location>
        <begin position="568"/>
        <end position="579"/>
    </location>
</feature>
<feature type="compositionally biased region" description="Basic and acidic residues" evidence="2">
    <location>
        <begin position="600"/>
        <end position="612"/>
    </location>
</feature>
<dbReference type="PANTHER" id="PTHR16301:SF25">
    <property type="entry name" value="PROTEIN IMPACT"/>
    <property type="match status" value="1"/>
</dbReference>
<feature type="compositionally biased region" description="Basic residues" evidence="2">
    <location>
        <begin position="106"/>
        <end position="115"/>
    </location>
</feature>
<dbReference type="EMBL" id="OOIN01000034">
    <property type="protein sequence ID" value="SPO30715.1"/>
    <property type="molecule type" value="Genomic_DNA"/>
</dbReference>
<evidence type="ECO:0000313" key="4">
    <source>
        <dbReference type="EMBL" id="SPO30715.1"/>
    </source>
</evidence>
<feature type="compositionally biased region" description="Acidic residues" evidence="2">
    <location>
        <begin position="620"/>
        <end position="634"/>
    </location>
</feature>
<evidence type="ECO:0000313" key="5">
    <source>
        <dbReference type="Proteomes" id="UP000324022"/>
    </source>
</evidence>
<feature type="region of interest" description="Disordered" evidence="2">
    <location>
        <begin position="600"/>
        <end position="634"/>
    </location>
</feature>
<evidence type="ECO:0000259" key="3">
    <source>
        <dbReference type="Pfam" id="PF01205"/>
    </source>
</evidence>
<comment type="similarity">
    <text evidence="1">Belongs to the IMPACT family.</text>
</comment>
<feature type="region of interest" description="Disordered" evidence="2">
    <location>
        <begin position="491"/>
        <end position="579"/>
    </location>
</feature>
<feature type="domain" description="Impact N-terminal" evidence="3">
    <location>
        <begin position="327"/>
        <end position="416"/>
    </location>
</feature>
<protein>
    <recommendedName>
        <fullName evidence="3">Impact N-terminal domain-containing protein</fullName>
    </recommendedName>
</protein>
<feature type="compositionally biased region" description="Acidic residues" evidence="2">
    <location>
        <begin position="15"/>
        <end position="29"/>
    </location>
</feature>
<feature type="region of interest" description="Disordered" evidence="2">
    <location>
        <begin position="1"/>
        <end position="267"/>
    </location>
</feature>
<dbReference type="AlphaFoldDB" id="A0A5C3EKU7"/>
<feature type="compositionally biased region" description="Acidic residues" evidence="2">
    <location>
        <begin position="175"/>
        <end position="190"/>
    </location>
</feature>
<dbReference type="Gene3D" id="3.30.230.30">
    <property type="entry name" value="Impact, N-terminal domain"/>
    <property type="match status" value="1"/>
</dbReference>
<proteinExistence type="inferred from homology"/>
<feature type="compositionally biased region" description="Basic and acidic residues" evidence="2">
    <location>
        <begin position="56"/>
        <end position="67"/>
    </location>
</feature>
<dbReference type="OrthoDB" id="69641at2759"/>
<reference evidence="4 5" key="1">
    <citation type="submission" date="2018-03" db="EMBL/GenBank/DDBJ databases">
        <authorList>
            <person name="Guldener U."/>
        </authorList>
    </citation>
    <scope>NUCLEOTIDE SEQUENCE [LARGE SCALE GENOMIC DNA]</scope>
    <source>
        <strain evidence="4 5">NBRC100155</strain>
    </source>
</reference>
<feature type="compositionally biased region" description="Low complexity" evidence="2">
    <location>
        <begin position="251"/>
        <end position="267"/>
    </location>
</feature>
<dbReference type="InterPro" id="IPR001498">
    <property type="entry name" value="Impact_N"/>
</dbReference>
<dbReference type="GO" id="GO:0140469">
    <property type="term" value="P:GCN2-mediated signaling"/>
    <property type="evidence" value="ECO:0007669"/>
    <property type="project" value="TreeGrafter"/>
</dbReference>
<dbReference type="InterPro" id="IPR023582">
    <property type="entry name" value="Impact"/>
</dbReference>
<gene>
    <name evidence="4" type="ORF">UTRI_05332</name>
</gene>
<feature type="compositionally biased region" description="Low complexity" evidence="2">
    <location>
        <begin position="213"/>
        <end position="243"/>
    </location>
</feature>
<dbReference type="Proteomes" id="UP000324022">
    <property type="component" value="Unassembled WGS sequence"/>
</dbReference>
<dbReference type="InterPro" id="IPR036956">
    <property type="entry name" value="Impact_N_sf"/>
</dbReference>
<dbReference type="SUPFAM" id="SSF54211">
    <property type="entry name" value="Ribosomal protein S5 domain 2-like"/>
    <property type="match status" value="1"/>
</dbReference>
<dbReference type="PANTHER" id="PTHR16301">
    <property type="entry name" value="IMPACT-RELATED"/>
    <property type="match status" value="1"/>
</dbReference>
<dbReference type="GO" id="GO:0006446">
    <property type="term" value="P:regulation of translational initiation"/>
    <property type="evidence" value="ECO:0007669"/>
    <property type="project" value="TreeGrafter"/>
</dbReference>
<evidence type="ECO:0000256" key="2">
    <source>
        <dbReference type="SAM" id="MobiDB-lite"/>
    </source>
</evidence>
<keyword evidence="5" id="KW-1185">Reference proteome</keyword>
<dbReference type="GO" id="GO:0005737">
    <property type="term" value="C:cytoplasm"/>
    <property type="evidence" value="ECO:0007669"/>
    <property type="project" value="TreeGrafter"/>
</dbReference>
<feature type="compositionally biased region" description="Acidic residues" evidence="2">
    <location>
        <begin position="74"/>
        <end position="97"/>
    </location>
</feature>
<accession>A0A5C3EKU7</accession>
<feature type="compositionally biased region" description="Basic and acidic residues" evidence="2">
    <location>
        <begin position="30"/>
        <end position="40"/>
    </location>
</feature>
<organism evidence="4 5">
    <name type="scientific">Ustilago trichophora</name>
    <dbReference type="NCBI Taxonomy" id="86804"/>
    <lineage>
        <taxon>Eukaryota</taxon>
        <taxon>Fungi</taxon>
        <taxon>Dikarya</taxon>
        <taxon>Basidiomycota</taxon>
        <taxon>Ustilaginomycotina</taxon>
        <taxon>Ustilaginomycetes</taxon>
        <taxon>Ustilaginales</taxon>
        <taxon>Ustilaginaceae</taxon>
        <taxon>Ustilago</taxon>
    </lineage>
</organism>
<name>A0A5C3EKU7_9BASI</name>
<dbReference type="InterPro" id="IPR020568">
    <property type="entry name" value="Ribosomal_Su5_D2-typ_SF"/>
</dbReference>
<feature type="compositionally biased region" description="Low complexity" evidence="2">
    <location>
        <begin position="504"/>
        <end position="518"/>
    </location>
</feature>
<evidence type="ECO:0000256" key="1">
    <source>
        <dbReference type="ARBA" id="ARBA00007665"/>
    </source>
</evidence>
<dbReference type="Pfam" id="PF01205">
    <property type="entry name" value="Impact_N"/>
    <property type="match status" value="1"/>
</dbReference>
<feature type="compositionally biased region" description="Pro residues" evidence="2">
    <location>
        <begin position="519"/>
        <end position="528"/>
    </location>
</feature>
<sequence length="634" mass="69115">MSQRRKEQSIAVNDADLDQDTLEDDTFDDELARELEEERQAILAASANGHVASQHSENEDSSSRVEQGDANSNLDEDEDDLNPEDIPDQDDSEDEWQPPEPASSRSTRRSKRQRRQASSEDSDDHGGQAYSDDEVEPAPKKSKKTAFKSATVSKEKRRSGKDKTPAEQASTEDGVHDEEDEQHDSFDEEAERAQAEVEAAAAWADVRRRKEAASNPAAPATSAPSSAKPSQQPSSSSAAAPPSLTAWLGKPPTAASSTSELSSSLPMPTTCTAAQITDRSSLFIGYVYPLLTTSSAYISALLSHLTRVVHPTVPVTLLPPQFANAPSSKRGASHDMYAYRVLELKRGRTGLSGPDDFSLQEEKEDDGERWGGDRVLRVARDEGASDVLVVVSRWYGGELLGPARFDHIENAARAALQEHMQKMEVEEFRLRIQHLDRKIDLFKAKLQGREEATVEDKVNAYEDLTIDKGQRLWLARQKALDALQKRVASQSSQLEASEPQEAVAAAEPTASPLEASAPTPTPSPPPLAPSDVEPAPANKPAVKAEPSKASIPDAVLEDPSDATVTIKPESTSPTFTSPADLTIRVKAEPEPIFLLNHRIQDEPQDEKSKVVKLESTQENIDGDGEDLTGWDDLS</sequence>